<dbReference type="Proteomes" id="UP001176521">
    <property type="component" value="Unassembled WGS sequence"/>
</dbReference>
<evidence type="ECO:0000313" key="2">
    <source>
        <dbReference type="EMBL" id="KAK0527332.1"/>
    </source>
</evidence>
<proteinExistence type="predicted"/>
<accession>A0AAN6JPU9</accession>
<dbReference type="EMBL" id="JAPDMQ010000315">
    <property type="protein sequence ID" value="KAK0527332.1"/>
    <property type="molecule type" value="Genomic_DNA"/>
</dbReference>
<gene>
    <name evidence="2" type="ORF">OC842_004906</name>
</gene>
<organism evidence="2 3">
    <name type="scientific">Tilletia horrida</name>
    <dbReference type="NCBI Taxonomy" id="155126"/>
    <lineage>
        <taxon>Eukaryota</taxon>
        <taxon>Fungi</taxon>
        <taxon>Dikarya</taxon>
        <taxon>Basidiomycota</taxon>
        <taxon>Ustilaginomycotina</taxon>
        <taxon>Exobasidiomycetes</taxon>
        <taxon>Tilletiales</taxon>
        <taxon>Tilletiaceae</taxon>
        <taxon>Tilletia</taxon>
    </lineage>
</organism>
<protein>
    <submittedName>
        <fullName evidence="2">Uncharacterized protein</fullName>
    </submittedName>
</protein>
<feature type="compositionally biased region" description="Basic and acidic residues" evidence="1">
    <location>
        <begin position="66"/>
        <end position="76"/>
    </location>
</feature>
<comment type="caution">
    <text evidence="2">The sequence shown here is derived from an EMBL/GenBank/DDBJ whole genome shotgun (WGS) entry which is preliminary data.</text>
</comment>
<evidence type="ECO:0000313" key="3">
    <source>
        <dbReference type="Proteomes" id="UP001176521"/>
    </source>
</evidence>
<dbReference type="AlphaFoldDB" id="A0AAN6JPU9"/>
<feature type="region of interest" description="Disordered" evidence="1">
    <location>
        <begin position="47"/>
        <end position="90"/>
    </location>
</feature>
<evidence type="ECO:0000256" key="1">
    <source>
        <dbReference type="SAM" id="MobiDB-lite"/>
    </source>
</evidence>
<name>A0AAN6JPU9_9BASI</name>
<reference evidence="2" key="1">
    <citation type="journal article" date="2023" name="PhytoFront">
        <title>Draft Genome Resources of Seven Strains of Tilletia horrida, Causal Agent of Kernel Smut of Rice.</title>
        <authorList>
            <person name="Khanal S."/>
            <person name="Antony Babu S."/>
            <person name="Zhou X.G."/>
        </authorList>
    </citation>
    <scope>NUCLEOTIDE SEQUENCE</scope>
    <source>
        <strain evidence="2">TX3</strain>
    </source>
</reference>
<sequence>MAAPIRRNQDGTVDLSSVHAHVAHLKGKYAQNAANYERNTGHKLSFDAAPAAAAAAGGGEGAESSSHSHEHSKKEEAGEEEGDAAGAQGK</sequence>
<keyword evidence="3" id="KW-1185">Reference proteome</keyword>